<feature type="domain" description="Myb/SANT-like" evidence="1">
    <location>
        <begin position="11"/>
        <end position="91"/>
    </location>
</feature>
<organism evidence="2 3">
    <name type="scientific">Citrus x changshan-huyou</name>
    <dbReference type="NCBI Taxonomy" id="2935761"/>
    <lineage>
        <taxon>Eukaryota</taxon>
        <taxon>Viridiplantae</taxon>
        <taxon>Streptophyta</taxon>
        <taxon>Embryophyta</taxon>
        <taxon>Tracheophyta</taxon>
        <taxon>Spermatophyta</taxon>
        <taxon>Magnoliopsida</taxon>
        <taxon>eudicotyledons</taxon>
        <taxon>Gunneridae</taxon>
        <taxon>Pentapetalae</taxon>
        <taxon>rosids</taxon>
        <taxon>malvids</taxon>
        <taxon>Sapindales</taxon>
        <taxon>Rutaceae</taxon>
        <taxon>Aurantioideae</taxon>
        <taxon>Citrus</taxon>
    </lineage>
</organism>
<reference evidence="2 3" key="1">
    <citation type="submission" date="2024-05" db="EMBL/GenBank/DDBJ databases">
        <title>Haplotype-resolved chromosome-level genome assembly of Huyou (Citrus changshanensis).</title>
        <authorList>
            <person name="Miao C."/>
            <person name="Chen W."/>
            <person name="Wu Y."/>
            <person name="Wang L."/>
            <person name="Zhao S."/>
            <person name="Grierson D."/>
            <person name="Xu C."/>
            <person name="Chen K."/>
        </authorList>
    </citation>
    <scope>NUCLEOTIDE SEQUENCE [LARGE SCALE GENOMIC DNA]</scope>
    <source>
        <strain evidence="2">01-14</strain>
        <tissue evidence="2">Leaf</tissue>
    </source>
</reference>
<dbReference type="PANTHER" id="PTHR46250">
    <property type="entry name" value="MYB/SANT-LIKE DNA-BINDING DOMAIN PROTEIN-RELATED"/>
    <property type="match status" value="1"/>
</dbReference>
<gene>
    <name evidence="2" type="ORF">WN944_003779</name>
</gene>
<name>A0AAP0LZ88_9ROSI</name>
<dbReference type="PANTHER" id="PTHR46250:SF15">
    <property type="entry name" value="OS01G0523800 PROTEIN"/>
    <property type="match status" value="1"/>
</dbReference>
<evidence type="ECO:0000313" key="3">
    <source>
        <dbReference type="Proteomes" id="UP001428341"/>
    </source>
</evidence>
<dbReference type="AlphaFoldDB" id="A0AAP0LZ88"/>
<dbReference type="InterPro" id="IPR024752">
    <property type="entry name" value="Myb/SANT-like_dom"/>
</dbReference>
<accession>A0AAP0LZ88</accession>
<dbReference type="EMBL" id="JBCGBO010000006">
    <property type="protein sequence ID" value="KAK9193082.1"/>
    <property type="molecule type" value="Genomic_DNA"/>
</dbReference>
<dbReference type="Proteomes" id="UP001428341">
    <property type="component" value="Unassembled WGS sequence"/>
</dbReference>
<sequence length="163" mass="18881">MQSLLDLYHDGRFYSDNNFRSGYLKILQTALDKKLPGCGIKAKPHIESRIKTLKMKFQTIQEILTRPNCSGFGWDLDKKIVTAKKAVWDAYIQLLESSSRQEINEKQVRLTNELKKIGILIMVECLRTTTLITPDNTTLNVFYSLCDEEREAWVKLFLSGEFK</sequence>
<evidence type="ECO:0000259" key="1">
    <source>
        <dbReference type="Pfam" id="PF12776"/>
    </source>
</evidence>
<proteinExistence type="predicted"/>
<protein>
    <recommendedName>
        <fullName evidence="1">Myb/SANT-like domain-containing protein</fullName>
    </recommendedName>
</protein>
<dbReference type="Pfam" id="PF12776">
    <property type="entry name" value="Myb_DNA-bind_3"/>
    <property type="match status" value="1"/>
</dbReference>
<keyword evidence="3" id="KW-1185">Reference proteome</keyword>
<evidence type="ECO:0000313" key="2">
    <source>
        <dbReference type="EMBL" id="KAK9193082.1"/>
    </source>
</evidence>
<comment type="caution">
    <text evidence="2">The sequence shown here is derived from an EMBL/GenBank/DDBJ whole genome shotgun (WGS) entry which is preliminary data.</text>
</comment>